<gene>
    <name evidence="2" type="ORF">AWRI4620_LOCUS8226</name>
</gene>
<evidence type="ECO:0000313" key="2">
    <source>
        <dbReference type="EMBL" id="CAD0113971.1"/>
    </source>
</evidence>
<reference evidence="2" key="1">
    <citation type="submission" date="2020-06" db="EMBL/GenBank/DDBJ databases">
        <authorList>
            <person name="Onetto C."/>
        </authorList>
    </citation>
    <scope>NUCLEOTIDE SEQUENCE</scope>
</reference>
<feature type="compositionally biased region" description="Low complexity" evidence="1">
    <location>
        <begin position="95"/>
        <end position="108"/>
    </location>
</feature>
<sequence>MSESVSPTASSPAQTTENDTSASSVGSTDGVKTETVVPVAASTGPGIQSSDEIQPTAAATGVIVQSSDEVQPTASSANTASTGPVVQSSDEVQPTSSQDVAQSSVASTGVPVSSAEEVQPTATTQQTDSVAPTDSIPAIVILPTPSSTSGSQTSESSTAGGIIVGLSTFLNGGSPPLQLTLLLLQLLETSRAPTLLWLARMILTTPLQS</sequence>
<name>A0A9N8PUZ7_9PEZI</name>
<feature type="compositionally biased region" description="Polar residues" evidence="1">
    <location>
        <begin position="1"/>
        <end position="27"/>
    </location>
</feature>
<feature type="region of interest" description="Disordered" evidence="1">
    <location>
        <begin position="1"/>
        <end position="134"/>
    </location>
</feature>
<protein>
    <submittedName>
        <fullName evidence="2">Uncharacterized protein</fullName>
    </submittedName>
</protein>
<organism evidence="2 3">
    <name type="scientific">Aureobasidium uvarum</name>
    <dbReference type="NCBI Taxonomy" id="2773716"/>
    <lineage>
        <taxon>Eukaryota</taxon>
        <taxon>Fungi</taxon>
        <taxon>Dikarya</taxon>
        <taxon>Ascomycota</taxon>
        <taxon>Pezizomycotina</taxon>
        <taxon>Dothideomycetes</taxon>
        <taxon>Dothideomycetidae</taxon>
        <taxon>Dothideales</taxon>
        <taxon>Saccotheciaceae</taxon>
        <taxon>Aureobasidium</taxon>
    </lineage>
</organism>
<comment type="caution">
    <text evidence="2">The sequence shown here is derived from an EMBL/GenBank/DDBJ whole genome shotgun (WGS) entry which is preliminary data.</text>
</comment>
<dbReference type="Proteomes" id="UP000745764">
    <property type="component" value="Unassembled WGS sequence"/>
</dbReference>
<proteinExistence type="predicted"/>
<dbReference type="EMBL" id="CAINUL010000016">
    <property type="protein sequence ID" value="CAD0113971.1"/>
    <property type="molecule type" value="Genomic_DNA"/>
</dbReference>
<evidence type="ECO:0000313" key="3">
    <source>
        <dbReference type="Proteomes" id="UP000745764"/>
    </source>
</evidence>
<feature type="compositionally biased region" description="Polar residues" evidence="1">
    <location>
        <begin position="120"/>
        <end position="132"/>
    </location>
</feature>
<keyword evidence="3" id="KW-1185">Reference proteome</keyword>
<dbReference type="OrthoDB" id="3366093at2759"/>
<evidence type="ECO:0000256" key="1">
    <source>
        <dbReference type="SAM" id="MobiDB-lite"/>
    </source>
</evidence>
<accession>A0A9N8PUZ7</accession>
<dbReference type="AlphaFoldDB" id="A0A9N8PUZ7"/>
<feature type="compositionally biased region" description="Polar residues" evidence="1">
    <location>
        <begin position="63"/>
        <end position="94"/>
    </location>
</feature>